<dbReference type="SMART" id="SM00857">
    <property type="entry name" value="Resolvase"/>
    <property type="match status" value="1"/>
</dbReference>
<feature type="domain" description="Resolvase/invertase-type recombinase catalytic" evidence="3">
    <location>
        <begin position="3"/>
        <end position="144"/>
    </location>
</feature>
<keyword evidence="1" id="KW-0238">DNA-binding</keyword>
<dbReference type="Pfam" id="PF00239">
    <property type="entry name" value="Resolvase"/>
    <property type="match status" value="1"/>
</dbReference>
<dbReference type="CDD" id="cd03768">
    <property type="entry name" value="SR_ResInv"/>
    <property type="match status" value="1"/>
</dbReference>
<evidence type="ECO:0000256" key="1">
    <source>
        <dbReference type="ARBA" id="ARBA00023125"/>
    </source>
</evidence>
<reference evidence="5" key="1">
    <citation type="submission" date="2018-02" db="EMBL/GenBank/DDBJ databases">
        <authorList>
            <person name="Hausmann B."/>
        </authorList>
    </citation>
    <scope>NUCLEOTIDE SEQUENCE [LARGE SCALE GENOMIC DNA]</scope>
    <source>
        <strain evidence="5">Peat soil MAG SbA5</strain>
    </source>
</reference>
<keyword evidence="2" id="KW-0233">DNA recombination</keyword>
<proteinExistence type="predicted"/>
<dbReference type="SUPFAM" id="SSF53041">
    <property type="entry name" value="Resolvase-like"/>
    <property type="match status" value="1"/>
</dbReference>
<dbReference type="InterPro" id="IPR006119">
    <property type="entry name" value="Resolv_N"/>
</dbReference>
<dbReference type="Gene3D" id="3.40.50.1390">
    <property type="entry name" value="Resolvase, N-terminal catalytic domain"/>
    <property type="match status" value="1"/>
</dbReference>
<dbReference type="OrthoDB" id="9800103at2"/>
<dbReference type="AlphaFoldDB" id="A0A2N9LJJ2"/>
<name>A0A2N9LJJ2_9BACT</name>
<dbReference type="Proteomes" id="UP000239735">
    <property type="component" value="Unassembled WGS sequence"/>
</dbReference>
<dbReference type="InterPro" id="IPR050639">
    <property type="entry name" value="SSR_resolvase"/>
</dbReference>
<dbReference type="InterPro" id="IPR036162">
    <property type="entry name" value="Resolvase-like_N_sf"/>
</dbReference>
<dbReference type="PANTHER" id="PTHR30461:SF2">
    <property type="entry name" value="SERINE RECOMBINASE PINE-RELATED"/>
    <property type="match status" value="1"/>
</dbReference>
<dbReference type="PROSITE" id="PS51736">
    <property type="entry name" value="RECOMBINASES_3"/>
    <property type="match status" value="1"/>
</dbReference>
<gene>
    <name evidence="4" type="ORF">SBA5_380054</name>
</gene>
<evidence type="ECO:0000259" key="3">
    <source>
        <dbReference type="PROSITE" id="PS51736"/>
    </source>
</evidence>
<dbReference type="EMBL" id="OKRB01000095">
    <property type="protein sequence ID" value="SPE23283.1"/>
    <property type="molecule type" value="Genomic_DNA"/>
</dbReference>
<organism evidence="4 5">
    <name type="scientific">Candidatus Sulfuritelmatomonas gaucii</name>
    <dbReference type="NCBI Taxonomy" id="2043161"/>
    <lineage>
        <taxon>Bacteria</taxon>
        <taxon>Pseudomonadati</taxon>
        <taxon>Acidobacteriota</taxon>
        <taxon>Terriglobia</taxon>
        <taxon>Terriglobales</taxon>
        <taxon>Acidobacteriaceae</taxon>
        <taxon>Candidatus Sulfuritelmatomonas</taxon>
    </lineage>
</organism>
<sequence>MKRAAVYTRVSTVDQHLETQLLDLRQMAAQRGLEIIQEYSDKISGVKARRPGLDQLMTDARRGKFDVALVWASDRLARSVKHFLEVLDELNRLGIEYVSLRENIDTGGPLGRAIIVIVAAIAELERSLIVERVRAGMRRAKLDGTHIGRNPLILDHESIHRERCQGQSIRQIAKGHRISTATVQRVLHRHASTPQEKVA</sequence>
<evidence type="ECO:0000256" key="2">
    <source>
        <dbReference type="ARBA" id="ARBA00023172"/>
    </source>
</evidence>
<evidence type="ECO:0000313" key="5">
    <source>
        <dbReference type="Proteomes" id="UP000239735"/>
    </source>
</evidence>
<dbReference type="GO" id="GO:0000150">
    <property type="term" value="F:DNA strand exchange activity"/>
    <property type="evidence" value="ECO:0007669"/>
    <property type="project" value="InterPro"/>
</dbReference>
<evidence type="ECO:0000313" key="4">
    <source>
        <dbReference type="EMBL" id="SPE23283.1"/>
    </source>
</evidence>
<dbReference type="PANTHER" id="PTHR30461">
    <property type="entry name" value="DNA-INVERTASE FROM LAMBDOID PROPHAGE"/>
    <property type="match status" value="1"/>
</dbReference>
<accession>A0A2N9LJJ2</accession>
<dbReference type="GO" id="GO:0003677">
    <property type="term" value="F:DNA binding"/>
    <property type="evidence" value="ECO:0007669"/>
    <property type="project" value="UniProtKB-KW"/>
</dbReference>
<protein>
    <submittedName>
        <fullName evidence="4">Resolvase-like protein</fullName>
    </submittedName>
</protein>